<dbReference type="GO" id="GO:0000160">
    <property type="term" value="P:phosphorelay signal transduction system"/>
    <property type="evidence" value="ECO:0007669"/>
    <property type="project" value="UniProtKB-KW"/>
</dbReference>
<dbReference type="GO" id="GO:0005737">
    <property type="term" value="C:cytoplasm"/>
    <property type="evidence" value="ECO:0007669"/>
    <property type="project" value="TreeGrafter"/>
</dbReference>
<dbReference type="InterPro" id="IPR045871">
    <property type="entry name" value="AHP1-5/YPD1"/>
</dbReference>
<feature type="domain" description="HPt" evidence="3">
    <location>
        <begin position="14"/>
        <end position="111"/>
    </location>
</feature>
<protein>
    <submittedName>
        <fullName evidence="4">Hpt domain-containing protein</fullName>
    </submittedName>
</protein>
<dbReference type="RefSeq" id="WP_185794565.1">
    <property type="nucleotide sequence ID" value="NZ_JACMYH010000002.1"/>
</dbReference>
<reference evidence="4 5" key="1">
    <citation type="submission" date="2020-08" db="EMBL/GenBank/DDBJ databases">
        <title>Pseudomonas sp. nov.</title>
        <authorList>
            <person name="Gieschler S."/>
            <person name="Fiedler G."/>
            <person name="Brinks E."/>
            <person name="Boehnlein C."/>
            <person name="Franz C.M.A.P."/>
            <person name="Kabisch J."/>
        </authorList>
    </citation>
    <scope>NUCLEOTIDE SEQUENCE [LARGE SCALE GENOMIC DNA]</scope>
    <source>
        <strain evidence="4 5">MBT-2</strain>
    </source>
</reference>
<organism evidence="4 5">
    <name type="scientific">Pseudomonas baltica</name>
    <dbReference type="NCBI Taxonomy" id="2762576"/>
    <lineage>
        <taxon>Bacteria</taxon>
        <taxon>Pseudomonadati</taxon>
        <taxon>Pseudomonadota</taxon>
        <taxon>Gammaproteobacteria</taxon>
        <taxon>Pseudomonadales</taxon>
        <taxon>Pseudomonadaceae</taxon>
        <taxon>Pseudomonas</taxon>
    </lineage>
</organism>
<gene>
    <name evidence="4" type="ORF">H7993_11975</name>
</gene>
<keyword evidence="5" id="KW-1185">Reference proteome</keyword>
<dbReference type="CDD" id="cd00088">
    <property type="entry name" value="HPT"/>
    <property type="match status" value="1"/>
</dbReference>
<accession>A0A7X1G600</accession>
<dbReference type="SUPFAM" id="SSF47226">
    <property type="entry name" value="Histidine-containing phosphotransfer domain, HPT domain"/>
    <property type="match status" value="1"/>
</dbReference>
<proteinExistence type="predicted"/>
<comment type="caution">
    <text evidence="4">The sequence shown here is derived from an EMBL/GenBank/DDBJ whole genome shotgun (WGS) entry which is preliminary data.</text>
</comment>
<feature type="modified residue" description="Phosphohistidine" evidence="2">
    <location>
        <position position="54"/>
    </location>
</feature>
<dbReference type="Pfam" id="PF01627">
    <property type="entry name" value="Hpt"/>
    <property type="match status" value="1"/>
</dbReference>
<evidence type="ECO:0000313" key="5">
    <source>
        <dbReference type="Proteomes" id="UP000546173"/>
    </source>
</evidence>
<dbReference type="Gene3D" id="1.20.120.160">
    <property type="entry name" value="HPT domain"/>
    <property type="match status" value="1"/>
</dbReference>
<dbReference type="PANTHER" id="PTHR28242:SF52">
    <property type="entry name" value="PHOSPHORELAY INTERMEDIATE PROTEIN YPD1"/>
    <property type="match status" value="1"/>
</dbReference>
<dbReference type="GO" id="GO:0043424">
    <property type="term" value="F:protein histidine kinase binding"/>
    <property type="evidence" value="ECO:0007669"/>
    <property type="project" value="InterPro"/>
</dbReference>
<evidence type="ECO:0000259" key="3">
    <source>
        <dbReference type="PROSITE" id="PS50894"/>
    </source>
</evidence>
<evidence type="ECO:0000256" key="2">
    <source>
        <dbReference type="PROSITE-ProRule" id="PRU00110"/>
    </source>
</evidence>
<dbReference type="GO" id="GO:0009927">
    <property type="term" value="F:histidine phosphotransfer kinase activity"/>
    <property type="evidence" value="ECO:0007669"/>
    <property type="project" value="InterPro"/>
</dbReference>
<keyword evidence="1" id="KW-0902">Two-component regulatory system</keyword>
<dbReference type="AlphaFoldDB" id="A0A7X1G600"/>
<name>A0A7X1G600_9PSED</name>
<dbReference type="EMBL" id="JACMYH010000002">
    <property type="protein sequence ID" value="MBC2679102.1"/>
    <property type="molecule type" value="Genomic_DNA"/>
</dbReference>
<keyword evidence="2" id="KW-0597">Phosphoprotein</keyword>
<evidence type="ECO:0000313" key="4">
    <source>
        <dbReference type="EMBL" id="MBC2679102.1"/>
    </source>
</evidence>
<dbReference type="InterPro" id="IPR036641">
    <property type="entry name" value="HPT_dom_sf"/>
</dbReference>
<dbReference type="InterPro" id="IPR008207">
    <property type="entry name" value="Sig_transdc_His_kin_Hpt_dom"/>
</dbReference>
<dbReference type="PROSITE" id="PS50894">
    <property type="entry name" value="HPT"/>
    <property type="match status" value="1"/>
</dbReference>
<evidence type="ECO:0000256" key="1">
    <source>
        <dbReference type="ARBA" id="ARBA00023012"/>
    </source>
</evidence>
<dbReference type="Proteomes" id="UP000546173">
    <property type="component" value="Unassembled WGS sequence"/>
</dbReference>
<dbReference type="PANTHER" id="PTHR28242">
    <property type="entry name" value="PHOSPHORELAY INTERMEDIATE PROTEIN YPD1"/>
    <property type="match status" value="1"/>
</dbReference>
<sequence length="114" mass="12946">MQKPHVDPTALEALQEVMEDEYPLLLDTFLSDSQLRLNELHRSHDLVELGHAAHSFKGSSSNMGALRLAQLCSELEQYCRQGALEGVDAYVQRIDREFVLVLQLYSQERARFAG</sequence>